<keyword evidence="4" id="KW-0408">Iron</keyword>
<evidence type="ECO:0000256" key="1">
    <source>
        <dbReference type="ARBA" id="ARBA00001966"/>
    </source>
</evidence>
<dbReference type="PANTHER" id="PTHR11228:SF7">
    <property type="entry name" value="PQQA PEPTIDE CYCLASE"/>
    <property type="match status" value="1"/>
</dbReference>
<evidence type="ECO:0000313" key="8">
    <source>
        <dbReference type="Proteomes" id="UP001249505"/>
    </source>
</evidence>
<comment type="caution">
    <text evidence="7">The sequence shown here is derived from an EMBL/GenBank/DDBJ whole genome shotgun (WGS) entry which is preliminary data.</text>
</comment>
<evidence type="ECO:0000256" key="4">
    <source>
        <dbReference type="ARBA" id="ARBA00023004"/>
    </source>
</evidence>
<comment type="cofactor">
    <cofactor evidence="1">
        <name>[4Fe-4S] cluster</name>
        <dbReference type="ChEBI" id="CHEBI:49883"/>
    </cofactor>
</comment>
<dbReference type="Gene3D" id="3.40.50.720">
    <property type="entry name" value="NAD(P)-binding Rossmann-like Domain"/>
    <property type="match status" value="1"/>
</dbReference>
<dbReference type="InterPro" id="IPR050377">
    <property type="entry name" value="Radical_SAM_PqqE_MftC-like"/>
</dbReference>
<accession>A0ABU3FTR1</accession>
<protein>
    <submittedName>
        <fullName evidence="7">Radical SAM protein</fullName>
    </submittedName>
</protein>
<dbReference type="InterPro" id="IPR007197">
    <property type="entry name" value="rSAM"/>
</dbReference>
<keyword evidence="8" id="KW-1185">Reference proteome</keyword>
<reference evidence="7 8" key="1">
    <citation type="submission" date="2023-07" db="EMBL/GenBank/DDBJ databases">
        <title>Novel Shewanella species isolated from Baltic Sea sediments.</title>
        <authorList>
            <person name="Martin-Rodriguez A.J."/>
        </authorList>
    </citation>
    <scope>NUCLEOTIDE SEQUENCE [LARGE SCALE GENOMIC DNA]</scope>
    <source>
        <strain evidence="7 8">SP2S1-2</strain>
    </source>
</reference>
<keyword evidence="3" id="KW-0479">Metal-binding</keyword>
<name>A0ABU3FTR1_9GAMM</name>
<dbReference type="Gene3D" id="3.20.20.70">
    <property type="entry name" value="Aldolase class I"/>
    <property type="match status" value="1"/>
</dbReference>
<gene>
    <name evidence="7" type="ORF">Q4Q50_00325</name>
</gene>
<evidence type="ECO:0000313" key="7">
    <source>
        <dbReference type="EMBL" id="MDT3278755.1"/>
    </source>
</evidence>
<organism evidence="7 8">
    <name type="scientific">Shewanella scandinavica</name>
    <dbReference type="NCBI Taxonomy" id="3063538"/>
    <lineage>
        <taxon>Bacteria</taxon>
        <taxon>Pseudomonadati</taxon>
        <taxon>Pseudomonadota</taxon>
        <taxon>Gammaproteobacteria</taxon>
        <taxon>Alteromonadales</taxon>
        <taxon>Shewanellaceae</taxon>
        <taxon>Shewanella</taxon>
    </lineage>
</organism>
<keyword evidence="2" id="KW-0949">S-adenosyl-L-methionine</keyword>
<evidence type="ECO:0000256" key="3">
    <source>
        <dbReference type="ARBA" id="ARBA00022723"/>
    </source>
</evidence>
<evidence type="ECO:0000256" key="2">
    <source>
        <dbReference type="ARBA" id="ARBA00022691"/>
    </source>
</evidence>
<keyword evidence="5" id="KW-0411">Iron-sulfur</keyword>
<sequence length="426" mass="48323">MIKSKVSLLVQLEKRPIVIWGARMTGMGFLRFSLANSLNIVRFIDSDLALQNKLVNDVLVSSPDVLATMKKEYENLAIVIAVSLKESEIISMLMDMGFSAHDYILYSDYCESFYTIDIMGSCNLKCPSCAHSIDGDKTPIGRMSLKNLEKVVDKIIGENEIVTHVSLYSWGEPFLHKNLPEIISYLHVNGIAVALSSNLSIDSDELLGNVIRQSPEYLKVSLSGYYPDTYEKTHTGGNIDLVKSNMYRLRYYLDKFKSKTFVDVNYHLYNDNNGLNLEKMRMLCEELKFSLSTTYSLVMPLERCLDYLDGIHDPQTEKLNSMLLVNIEEGLEASSMYRSKICPFKENQININWDLKVPVCCTVFNLDGITVSDNYLESTLEQINSNKNSAKICGKCIKYGLPAYNMGLNQQKWKEIASTKISLDHQ</sequence>
<proteinExistence type="predicted"/>
<evidence type="ECO:0000256" key="5">
    <source>
        <dbReference type="ARBA" id="ARBA00023014"/>
    </source>
</evidence>
<feature type="domain" description="Radical SAM core" evidence="6">
    <location>
        <begin position="118"/>
        <end position="251"/>
    </location>
</feature>
<dbReference type="PANTHER" id="PTHR11228">
    <property type="entry name" value="RADICAL SAM DOMAIN PROTEIN"/>
    <property type="match status" value="1"/>
</dbReference>
<dbReference type="CDD" id="cd01335">
    <property type="entry name" value="Radical_SAM"/>
    <property type="match status" value="1"/>
</dbReference>
<dbReference type="RefSeq" id="WP_311897842.1">
    <property type="nucleotide sequence ID" value="NZ_JAUOES010000001.1"/>
</dbReference>
<dbReference type="Pfam" id="PF04055">
    <property type="entry name" value="Radical_SAM"/>
    <property type="match status" value="1"/>
</dbReference>
<dbReference type="SFLD" id="SFLDS00029">
    <property type="entry name" value="Radical_SAM"/>
    <property type="match status" value="1"/>
</dbReference>
<dbReference type="SFLD" id="SFLDG01067">
    <property type="entry name" value="SPASM/twitch_domain_containing"/>
    <property type="match status" value="1"/>
</dbReference>
<evidence type="ECO:0000259" key="6">
    <source>
        <dbReference type="Pfam" id="PF04055"/>
    </source>
</evidence>
<dbReference type="SUPFAM" id="SSF102114">
    <property type="entry name" value="Radical SAM enzymes"/>
    <property type="match status" value="1"/>
</dbReference>
<dbReference type="InterPro" id="IPR013785">
    <property type="entry name" value="Aldolase_TIM"/>
</dbReference>
<dbReference type="InterPro" id="IPR058240">
    <property type="entry name" value="rSAM_sf"/>
</dbReference>
<dbReference type="Proteomes" id="UP001249505">
    <property type="component" value="Unassembled WGS sequence"/>
</dbReference>
<dbReference type="EMBL" id="JAUOES010000001">
    <property type="protein sequence ID" value="MDT3278755.1"/>
    <property type="molecule type" value="Genomic_DNA"/>
</dbReference>